<name>A0A556PM79_9BACI</name>
<dbReference type="RefSeq" id="WP_144088543.1">
    <property type="nucleotide sequence ID" value="NZ_VMHE01000009.1"/>
</dbReference>
<organism evidence="2 3">
    <name type="scientific">Allobacillus salarius</name>
    <dbReference type="NCBI Taxonomy" id="1955272"/>
    <lineage>
        <taxon>Bacteria</taxon>
        <taxon>Bacillati</taxon>
        <taxon>Bacillota</taxon>
        <taxon>Bacilli</taxon>
        <taxon>Bacillales</taxon>
        <taxon>Bacillaceae</taxon>
        <taxon>Allobacillus</taxon>
    </lineage>
</organism>
<dbReference type="EMBL" id="VMHE01000009">
    <property type="protein sequence ID" value="TSJ65468.1"/>
    <property type="molecule type" value="Genomic_DNA"/>
</dbReference>
<keyword evidence="1" id="KW-0472">Membrane</keyword>
<protein>
    <submittedName>
        <fullName evidence="2">Uncharacterized protein</fullName>
    </submittedName>
</protein>
<accession>A0A556PM79</accession>
<keyword evidence="1" id="KW-1133">Transmembrane helix</keyword>
<keyword evidence="1" id="KW-0812">Transmembrane</keyword>
<dbReference type="OrthoDB" id="9969778at2"/>
<proteinExistence type="predicted"/>
<comment type="caution">
    <text evidence="2">The sequence shown here is derived from an EMBL/GenBank/DDBJ whole genome shotgun (WGS) entry which is preliminary data.</text>
</comment>
<evidence type="ECO:0000256" key="1">
    <source>
        <dbReference type="SAM" id="Phobius"/>
    </source>
</evidence>
<evidence type="ECO:0000313" key="3">
    <source>
        <dbReference type="Proteomes" id="UP000316425"/>
    </source>
</evidence>
<dbReference type="Proteomes" id="UP000316425">
    <property type="component" value="Unassembled WGS sequence"/>
</dbReference>
<reference evidence="2 3" key="1">
    <citation type="submission" date="2019-07" db="EMBL/GenBank/DDBJ databases">
        <title>Allobacillus sp. nov. SKP isolated from shrimp paste of Euphausiacea.</title>
        <authorList>
            <person name="Kanchanasin P."/>
            <person name="Tanasupawat S."/>
            <person name="Shi W."/>
            <person name="Wu L."/>
            <person name="Ma J."/>
        </authorList>
    </citation>
    <scope>NUCLEOTIDE SEQUENCE [LARGE SCALE GENOMIC DNA]</scope>
    <source>
        <strain evidence="2 3">SKP4-8</strain>
    </source>
</reference>
<sequence length="64" mass="7149">MIARILTFLTIGGLLLAAIAVAAPQYLTKFWIVSALLFLIGISILVIIYLRRAIYLIKQMNAKE</sequence>
<feature type="transmembrane region" description="Helical" evidence="1">
    <location>
        <begin position="32"/>
        <end position="50"/>
    </location>
</feature>
<keyword evidence="3" id="KW-1185">Reference proteome</keyword>
<gene>
    <name evidence="2" type="ORF">FPQ13_06585</name>
</gene>
<evidence type="ECO:0000313" key="2">
    <source>
        <dbReference type="EMBL" id="TSJ65468.1"/>
    </source>
</evidence>
<dbReference type="AlphaFoldDB" id="A0A556PM79"/>